<evidence type="ECO:0000313" key="3">
    <source>
        <dbReference type="Proteomes" id="UP000001026"/>
    </source>
</evidence>
<gene>
    <name evidence="2" type="ordered locus">PMM1859</name>
</gene>
<keyword evidence="1" id="KW-1133">Transmembrane helix</keyword>
<name>A8WI78_PROMP</name>
<dbReference type="AlphaFoldDB" id="A8WI78"/>
<evidence type="ECO:0000256" key="1">
    <source>
        <dbReference type="SAM" id="Phobius"/>
    </source>
</evidence>
<evidence type="ECO:0000313" key="2">
    <source>
        <dbReference type="EMBL" id="CAP16363.1"/>
    </source>
</evidence>
<dbReference type="HOGENOM" id="CLU_2864222_0_0_3"/>
<reference evidence="2 3" key="1">
    <citation type="journal article" date="2003" name="Nature">
        <title>Genome divergence in two Prochlorococcus ecotypes reflects oceanic niche differentiation.</title>
        <authorList>
            <person name="Rocap G."/>
            <person name="Larimer F.W."/>
            <person name="Lamerdin J.E."/>
            <person name="Malfatti S."/>
            <person name="Chain P."/>
            <person name="Ahlgren N.A."/>
            <person name="Arellano A."/>
            <person name="Coleman M."/>
            <person name="Hauser L."/>
            <person name="Hess W.R."/>
            <person name="Johnson Z.I."/>
            <person name="Land M.L."/>
            <person name="Lindell D."/>
            <person name="Post A.F."/>
            <person name="Regala W."/>
            <person name="Shah M."/>
            <person name="Shaw S.L."/>
            <person name="Steglich C."/>
            <person name="Sullivan M.B."/>
            <person name="Ting C.S."/>
            <person name="Tolonen A."/>
            <person name="Webb E.A."/>
            <person name="Zinser E.R."/>
            <person name="Chisholm S.W."/>
        </authorList>
    </citation>
    <scope>NUCLEOTIDE SEQUENCE [LARGE SCALE GENOMIC DNA]</scope>
    <source>
        <strain evidence="3">CCMP1986 / NIES-2087 / MED4</strain>
    </source>
</reference>
<dbReference type="Proteomes" id="UP000001026">
    <property type="component" value="Chromosome"/>
</dbReference>
<dbReference type="KEGG" id="pmm:PMM1859"/>
<dbReference type="EMBL" id="BX548174">
    <property type="protein sequence ID" value="CAP16363.1"/>
    <property type="molecule type" value="Genomic_DNA"/>
</dbReference>
<organism evidence="2 3">
    <name type="scientific">Prochlorococcus marinus subsp. pastoris (strain CCMP1986 / NIES-2087 / MED4)</name>
    <dbReference type="NCBI Taxonomy" id="59919"/>
    <lineage>
        <taxon>Bacteria</taxon>
        <taxon>Bacillati</taxon>
        <taxon>Cyanobacteriota</taxon>
        <taxon>Cyanophyceae</taxon>
        <taxon>Synechococcales</taxon>
        <taxon>Prochlorococcaceae</taxon>
        <taxon>Prochlorococcus</taxon>
    </lineage>
</organism>
<protein>
    <submittedName>
        <fullName evidence="2">Uncharacterized protein</fullName>
    </submittedName>
</protein>
<sequence length="66" mass="7363">MFMFSRNKKSPSKKASVVEEKPLYAQLLPFANVMTEKVQVVNALAFTLIMGVSIFGIALWRLSALT</sequence>
<keyword evidence="1" id="KW-0812">Transmembrane</keyword>
<accession>A8WI78</accession>
<proteinExistence type="predicted"/>
<keyword evidence="1" id="KW-0472">Membrane</keyword>
<feature type="transmembrane region" description="Helical" evidence="1">
    <location>
        <begin position="40"/>
        <end position="60"/>
    </location>
</feature>